<dbReference type="NCBIfam" id="TIGR01488">
    <property type="entry name" value="HAD-SF-IB"/>
    <property type="match status" value="1"/>
</dbReference>
<dbReference type="Pfam" id="PF12710">
    <property type="entry name" value="HAD"/>
    <property type="match status" value="1"/>
</dbReference>
<evidence type="ECO:0000256" key="2">
    <source>
        <dbReference type="ARBA" id="ARBA00022723"/>
    </source>
</evidence>
<evidence type="ECO:0000313" key="7">
    <source>
        <dbReference type="Proteomes" id="UP000239895"/>
    </source>
</evidence>
<comment type="caution">
    <text evidence="6">The sequence shown here is derived from an EMBL/GenBank/DDBJ whole genome shotgun (WGS) entry which is preliminary data.</text>
</comment>
<keyword evidence="7" id="KW-1185">Reference proteome</keyword>
<dbReference type="InterPro" id="IPR023214">
    <property type="entry name" value="HAD_sf"/>
</dbReference>
<comment type="similarity">
    <text evidence="1">Belongs to the HAD-like hydrolase superfamily. SerB family.</text>
</comment>
<dbReference type="CDD" id="cd02612">
    <property type="entry name" value="HAD_PGPPase"/>
    <property type="match status" value="1"/>
</dbReference>
<keyword evidence="2" id="KW-0479">Metal-binding</keyword>
<dbReference type="Gene3D" id="1.20.1440.100">
    <property type="entry name" value="SG protein - dephosphorylation function"/>
    <property type="match status" value="1"/>
</dbReference>
<evidence type="ECO:0000256" key="1">
    <source>
        <dbReference type="ARBA" id="ARBA00009184"/>
    </source>
</evidence>
<dbReference type="InterPro" id="IPR036412">
    <property type="entry name" value="HAD-like_sf"/>
</dbReference>
<dbReference type="PANTHER" id="PTHR43344:SF13">
    <property type="entry name" value="PHOSPHATASE RV3661-RELATED"/>
    <property type="match status" value="1"/>
</dbReference>
<dbReference type="NCBIfam" id="TIGR01490">
    <property type="entry name" value="HAD-SF-IB-hyp1"/>
    <property type="match status" value="1"/>
</dbReference>
<dbReference type="InterPro" id="IPR050582">
    <property type="entry name" value="HAD-like_SerB"/>
</dbReference>
<dbReference type="EMBL" id="PVTX01000001">
    <property type="protein sequence ID" value="PRZ10262.1"/>
    <property type="molecule type" value="Genomic_DNA"/>
</dbReference>
<dbReference type="GO" id="GO:0016787">
    <property type="term" value="F:hydrolase activity"/>
    <property type="evidence" value="ECO:0007669"/>
    <property type="project" value="UniProtKB-KW"/>
</dbReference>
<dbReference type="SUPFAM" id="SSF56784">
    <property type="entry name" value="HAD-like"/>
    <property type="match status" value="1"/>
</dbReference>
<keyword evidence="4" id="KW-0460">Magnesium</keyword>
<keyword evidence="5" id="KW-0472">Membrane</keyword>
<evidence type="ECO:0000313" key="6">
    <source>
        <dbReference type="EMBL" id="PRZ10262.1"/>
    </source>
</evidence>
<reference evidence="6 7" key="1">
    <citation type="submission" date="2018-03" db="EMBL/GenBank/DDBJ databases">
        <title>Comparative analysis of microorganisms from saline springs in Andes Mountain Range, Colombia.</title>
        <authorList>
            <person name="Rubin E."/>
        </authorList>
    </citation>
    <scope>NUCLEOTIDE SEQUENCE [LARGE SCALE GENOMIC DNA]</scope>
    <source>
        <strain evidence="6 7">CG 23</strain>
    </source>
</reference>
<protein>
    <submittedName>
        <fullName evidence="6">HAD superfamily hydrolase (TIGR01490 family)</fullName>
    </submittedName>
</protein>
<gene>
    <name evidence="6" type="ORF">BCL65_101406</name>
</gene>
<dbReference type="Proteomes" id="UP000239895">
    <property type="component" value="Unassembled WGS sequence"/>
</dbReference>
<evidence type="ECO:0000256" key="5">
    <source>
        <dbReference type="SAM" id="Phobius"/>
    </source>
</evidence>
<feature type="transmembrane region" description="Helical" evidence="5">
    <location>
        <begin position="253"/>
        <end position="270"/>
    </location>
</feature>
<dbReference type="InterPro" id="IPR006385">
    <property type="entry name" value="HAD_hydro_SerB1"/>
</dbReference>
<evidence type="ECO:0000256" key="4">
    <source>
        <dbReference type="ARBA" id="ARBA00022842"/>
    </source>
</evidence>
<proteinExistence type="inferred from homology"/>
<evidence type="ECO:0000256" key="3">
    <source>
        <dbReference type="ARBA" id="ARBA00022801"/>
    </source>
</evidence>
<accession>A0ABX5EIF7</accession>
<organism evidence="6 7">
    <name type="scientific">Isoptericola halotolerans</name>
    <dbReference type="NCBI Taxonomy" id="300560"/>
    <lineage>
        <taxon>Bacteria</taxon>
        <taxon>Bacillati</taxon>
        <taxon>Actinomycetota</taxon>
        <taxon>Actinomycetes</taxon>
        <taxon>Micrococcales</taxon>
        <taxon>Promicromonosporaceae</taxon>
        <taxon>Isoptericola</taxon>
    </lineage>
</organism>
<keyword evidence="5" id="KW-0812">Transmembrane</keyword>
<sequence>MINPSPATPPPQGRARSRAGHRVAAFFDLDKTVIATSSTAAFSRSFFAGGLITRGDVLRSAYAHFLYMASNADADQTERMRQHLSELATGWDVAKVEQIVAETLHEHIDPYVYAEAVDLIAEHHAMGHDVVVVSASGTELVEPIAAMLGADHVVATRMEVADGRFTGEIDFYAYGENKATAIRELAAARGYDLQRCYAYSDSVTDAPMLAAVGHGFAVNPDRGLRRLAAQNGWGTLTFNRPVALRPTIRPTPVLAVIGTLALAGLAWTWWRRWRRRTGHPAPLADRGGSAFHGDIRTVHGTHAQTVH</sequence>
<keyword evidence="5" id="KW-1133">Transmembrane helix</keyword>
<keyword evidence="3 6" id="KW-0378">Hydrolase</keyword>
<name>A0ABX5EIF7_9MICO</name>
<dbReference type="PANTHER" id="PTHR43344">
    <property type="entry name" value="PHOSPHOSERINE PHOSPHATASE"/>
    <property type="match status" value="1"/>
</dbReference>
<dbReference type="Gene3D" id="3.40.50.1000">
    <property type="entry name" value="HAD superfamily/HAD-like"/>
    <property type="match status" value="1"/>
</dbReference>